<dbReference type="PANTHER" id="PTHR37042:SF4">
    <property type="entry name" value="OUTER MEMBRANE PROTEIN RV1973"/>
    <property type="match status" value="1"/>
</dbReference>
<protein>
    <recommendedName>
        <fullName evidence="5">Mce-associated membrane protein</fullName>
    </recommendedName>
</protein>
<sequence length="165" mass="17071">MKSPAVVALGAVAAVAALVAVWFGWSWASAAHDQAATRARDRDAVLAAASEALTALNTVDYHDPGPAVDRWIQVTTGELGKTLSGDRQLQLDRTTATRTVASARVNQAAVAEVDPAAGTARVLAVLDVRLSTNGAPSVPSRTRLNASLARTDDGWKVDSVQAASS</sequence>
<dbReference type="EMBL" id="WMBA01000006">
    <property type="protein sequence ID" value="MTD53535.1"/>
    <property type="molecule type" value="Genomic_DNA"/>
</dbReference>
<dbReference type="Proteomes" id="UP000440096">
    <property type="component" value="Unassembled WGS sequence"/>
</dbReference>
<evidence type="ECO:0000313" key="3">
    <source>
        <dbReference type="EMBL" id="MTD53535.1"/>
    </source>
</evidence>
<gene>
    <name evidence="3" type="ORF">GKO32_06000</name>
</gene>
<reference evidence="3 4" key="1">
    <citation type="submission" date="2019-11" db="EMBL/GenBank/DDBJ databases">
        <title>Draft genome of Amycolatopsis RM579.</title>
        <authorList>
            <person name="Duangmal K."/>
            <person name="Mingma R."/>
        </authorList>
    </citation>
    <scope>NUCLEOTIDE SEQUENCE [LARGE SCALE GENOMIC DNA]</scope>
    <source>
        <strain evidence="3 4">RM579</strain>
    </source>
</reference>
<evidence type="ECO:0000256" key="2">
    <source>
        <dbReference type="ARBA" id="ARBA00023136"/>
    </source>
</evidence>
<proteinExistence type="predicted"/>
<name>A0A6N7YKT9_9PSEU</name>
<dbReference type="AlphaFoldDB" id="A0A6N7YKT9"/>
<evidence type="ECO:0000313" key="4">
    <source>
        <dbReference type="Proteomes" id="UP000440096"/>
    </source>
</evidence>
<dbReference type="GO" id="GO:0016020">
    <property type="term" value="C:membrane"/>
    <property type="evidence" value="ECO:0007669"/>
    <property type="project" value="UniProtKB-SubCell"/>
</dbReference>
<evidence type="ECO:0008006" key="5">
    <source>
        <dbReference type="Google" id="ProtNLM"/>
    </source>
</evidence>
<dbReference type="RefSeq" id="WP_154755776.1">
    <property type="nucleotide sequence ID" value="NZ_WMBA01000006.1"/>
</dbReference>
<keyword evidence="2" id="KW-0472">Membrane</keyword>
<organism evidence="3 4">
    <name type="scientific">Amycolatopsis pithecellobii</name>
    <dbReference type="NCBI Taxonomy" id="664692"/>
    <lineage>
        <taxon>Bacteria</taxon>
        <taxon>Bacillati</taxon>
        <taxon>Actinomycetota</taxon>
        <taxon>Actinomycetes</taxon>
        <taxon>Pseudonocardiales</taxon>
        <taxon>Pseudonocardiaceae</taxon>
        <taxon>Amycolatopsis</taxon>
    </lineage>
</organism>
<evidence type="ECO:0000256" key="1">
    <source>
        <dbReference type="ARBA" id="ARBA00004370"/>
    </source>
</evidence>
<comment type="subcellular location">
    <subcellularLocation>
        <location evidence="1">Membrane</location>
    </subcellularLocation>
</comment>
<accession>A0A6N7YKT9</accession>
<dbReference type="PANTHER" id="PTHR37042">
    <property type="entry name" value="OUTER MEMBRANE PROTEIN RV1973"/>
    <property type="match status" value="1"/>
</dbReference>
<keyword evidence="4" id="KW-1185">Reference proteome</keyword>
<dbReference type="OrthoDB" id="3638080at2"/>
<comment type="caution">
    <text evidence="3">The sequence shown here is derived from an EMBL/GenBank/DDBJ whole genome shotgun (WGS) entry which is preliminary data.</text>
</comment>